<accession>A0AAN8FNH5</accession>
<reference evidence="1 2" key="1">
    <citation type="submission" date="2019-10" db="EMBL/GenBank/DDBJ databases">
        <title>Assembly and Annotation for the nematode Trichostrongylus colubriformis.</title>
        <authorList>
            <person name="Martin J."/>
        </authorList>
    </citation>
    <scope>NUCLEOTIDE SEQUENCE [LARGE SCALE GENOMIC DNA]</scope>
    <source>
        <strain evidence="1">G859</strain>
        <tissue evidence="1">Whole worm</tissue>
    </source>
</reference>
<evidence type="ECO:0000313" key="1">
    <source>
        <dbReference type="EMBL" id="KAK5982586.1"/>
    </source>
</evidence>
<protein>
    <submittedName>
        <fullName evidence="1">Uncharacterized protein</fullName>
    </submittedName>
</protein>
<dbReference type="Proteomes" id="UP001331761">
    <property type="component" value="Unassembled WGS sequence"/>
</dbReference>
<gene>
    <name evidence="1" type="ORF">GCK32_015132</name>
</gene>
<dbReference type="AlphaFoldDB" id="A0AAN8FNH5"/>
<comment type="caution">
    <text evidence="1">The sequence shown here is derived from an EMBL/GenBank/DDBJ whole genome shotgun (WGS) entry which is preliminary data.</text>
</comment>
<evidence type="ECO:0000313" key="2">
    <source>
        <dbReference type="Proteomes" id="UP001331761"/>
    </source>
</evidence>
<name>A0AAN8FNH5_TRICO</name>
<keyword evidence="2" id="KW-1185">Reference proteome</keyword>
<organism evidence="1 2">
    <name type="scientific">Trichostrongylus colubriformis</name>
    <name type="common">Black scour worm</name>
    <dbReference type="NCBI Taxonomy" id="6319"/>
    <lineage>
        <taxon>Eukaryota</taxon>
        <taxon>Metazoa</taxon>
        <taxon>Ecdysozoa</taxon>
        <taxon>Nematoda</taxon>
        <taxon>Chromadorea</taxon>
        <taxon>Rhabditida</taxon>
        <taxon>Rhabditina</taxon>
        <taxon>Rhabditomorpha</taxon>
        <taxon>Strongyloidea</taxon>
        <taxon>Trichostrongylidae</taxon>
        <taxon>Trichostrongylus</taxon>
    </lineage>
</organism>
<dbReference type="EMBL" id="WIXE01004935">
    <property type="protein sequence ID" value="KAK5982586.1"/>
    <property type="molecule type" value="Genomic_DNA"/>
</dbReference>
<proteinExistence type="predicted"/>
<sequence>MLRPKIGRSMNSPLDEVIDAFAETMQSLGLLLDKEIRLSLIRKIIDSLTSTQLLDMFCLFILQSQDPSIMRHVVTLPVCTERSSYYLFTGIANHEDNVAEVFSFKAEVSFKVDCAIAKGLLLRGRMEGLSLFDEVVTSHEFFGSGHGFEMLCSRFSYSPLFVVEQRQVMTLSTAN</sequence>